<reference evidence="2" key="1">
    <citation type="submission" date="2016-09" db="EMBL/GenBank/DDBJ databases">
        <authorList>
            <person name="Capua I."/>
            <person name="De Benedictis P."/>
            <person name="Joannis T."/>
            <person name="Lombin L.H."/>
            <person name="Cattoli G."/>
        </authorList>
    </citation>
    <scope>NUCLEOTIDE SEQUENCE</scope>
    <source>
        <strain evidence="2">B9</strain>
    </source>
</reference>
<dbReference type="AlphaFoldDB" id="A0A1K0JFK8"/>
<accession>A0A1K0JFK8</accession>
<dbReference type="RefSeq" id="WP_340521055.1">
    <property type="nucleotide sequence ID" value="NZ_FMSH01000059.1"/>
</dbReference>
<dbReference type="InterPro" id="IPR025391">
    <property type="entry name" value="DUF4123"/>
</dbReference>
<proteinExistence type="predicted"/>
<sequence length="303" mass="33956">MEHVQDILERLRVLRDTQGFRHVFVIVDPLSASVPWQGWSDRIPPGKQWALRDPQMREPAFPCPKVLLLDEDADALLEETIRVGGAVDETGARQVRNPAVCGWLFARGIAADVPRHLVAAMQQRNAKFEPVLLRYYDPRVLPHLNRFLEADQRRKLLGPVEHWFALDRFCCLSDLQTQPPAPYVSPNLSLTAAQWTRIERLEGFNRSMLAYEQATGEPLPADREAEIDAAIARAAAQGIAALPEVMTFSLYSLIVHPEFDQHPAVAQAIAARERGSSLADALEQIPEQVWRELKDLGPEAGVA</sequence>
<evidence type="ECO:0000259" key="1">
    <source>
        <dbReference type="Pfam" id="PF13503"/>
    </source>
</evidence>
<dbReference type="EMBL" id="FMSH01000059">
    <property type="protein sequence ID" value="SCU74070.1"/>
    <property type="molecule type" value="Genomic_DNA"/>
</dbReference>
<dbReference type="Pfam" id="PF13503">
    <property type="entry name" value="DUF4123"/>
    <property type="match status" value="1"/>
</dbReference>
<organism evidence="2">
    <name type="scientific">Cupriavidus necator</name>
    <name type="common">Alcaligenes eutrophus</name>
    <name type="synonym">Ralstonia eutropha</name>
    <dbReference type="NCBI Taxonomy" id="106590"/>
    <lineage>
        <taxon>Bacteria</taxon>
        <taxon>Pseudomonadati</taxon>
        <taxon>Pseudomonadota</taxon>
        <taxon>Betaproteobacteria</taxon>
        <taxon>Burkholderiales</taxon>
        <taxon>Burkholderiaceae</taxon>
        <taxon>Cupriavidus</taxon>
    </lineage>
</organism>
<gene>
    <name evidence="2" type="ORF">CNECB9_1510002</name>
</gene>
<name>A0A1K0JFK8_CUPNE</name>
<evidence type="ECO:0000313" key="2">
    <source>
        <dbReference type="EMBL" id="SCU74070.1"/>
    </source>
</evidence>
<feature type="domain" description="DUF4123" evidence="1">
    <location>
        <begin position="24"/>
        <end position="154"/>
    </location>
</feature>
<protein>
    <recommendedName>
        <fullName evidence="1">DUF4123 domain-containing protein</fullName>
    </recommendedName>
</protein>